<reference evidence="4 5" key="1">
    <citation type="submission" date="2022-06" db="EMBL/GenBank/DDBJ databases">
        <title>Actinoplanes abujensis sp. nov., isolated from Nigerian arid soil.</title>
        <authorList>
            <person name="Ding P."/>
        </authorList>
    </citation>
    <scope>NUCLEOTIDE SEQUENCE [LARGE SCALE GENOMIC DNA]</scope>
    <source>
        <strain evidence="5">TRM88002</strain>
    </source>
</reference>
<dbReference type="InterPro" id="IPR047650">
    <property type="entry name" value="Transpos_IS110"/>
</dbReference>
<dbReference type="Pfam" id="PF01548">
    <property type="entry name" value="DEDD_Tnp_IS110"/>
    <property type="match status" value="1"/>
</dbReference>
<dbReference type="PANTHER" id="PTHR33055:SF16">
    <property type="entry name" value="TRANSPOSASE FOR INSERTION SEQUENCE ELEMENT IS1547"/>
    <property type="match status" value="1"/>
</dbReference>
<sequence>MITIGIDPHKSSLTAVALDEAGKTLDSRRVTINTAAFKTLTGWAARWPQRRFAVEGAAGLGRGIAQLLAAAGEDVVDVPATLAARARLLDTGGSRKTDVADAASVAHAAMRRPRLRPVIAENDHTRLRLLSERRDDLARERVRLLNRLHVVLRDLIPGGAALDLTADKAATLLRSVRPITATDSCRRDLAREMIADLRHLDQRLTANQAQIRQVLAETHSTITDMRGVGHLIAAKILGHVGDVSRFPTADHFASYTGTSPLEASSGERRRHRLNPTGNRQLNTALHTIALVQARDPGPGRVYYQRKIAEGKTPAEARRALKRRLTNVLYRHLIKDQLRLTLGRG</sequence>
<evidence type="ECO:0000259" key="3">
    <source>
        <dbReference type="Pfam" id="PF02371"/>
    </source>
</evidence>
<dbReference type="InterPro" id="IPR002525">
    <property type="entry name" value="Transp_IS110-like_N"/>
</dbReference>
<dbReference type="EMBL" id="JAMQOL010000015">
    <property type="protein sequence ID" value="MCM4078311.1"/>
    <property type="molecule type" value="Genomic_DNA"/>
</dbReference>
<dbReference type="PANTHER" id="PTHR33055">
    <property type="entry name" value="TRANSPOSASE FOR INSERTION SEQUENCE ELEMENT IS1111A"/>
    <property type="match status" value="1"/>
</dbReference>
<accession>A0ABT0XWZ7</accession>
<organism evidence="4 5">
    <name type="scientific">Paractinoplanes hotanensis</name>
    <dbReference type="NCBI Taxonomy" id="2906497"/>
    <lineage>
        <taxon>Bacteria</taxon>
        <taxon>Bacillati</taxon>
        <taxon>Actinomycetota</taxon>
        <taxon>Actinomycetes</taxon>
        <taxon>Micromonosporales</taxon>
        <taxon>Micromonosporaceae</taxon>
        <taxon>Paractinoplanes</taxon>
    </lineage>
</organism>
<keyword evidence="5" id="KW-1185">Reference proteome</keyword>
<dbReference type="Proteomes" id="UP001523216">
    <property type="component" value="Unassembled WGS sequence"/>
</dbReference>
<feature type="domain" description="Transposase IS116/IS110/IS902 C-terminal" evidence="3">
    <location>
        <begin position="221"/>
        <end position="303"/>
    </location>
</feature>
<dbReference type="SUPFAM" id="SSF51735">
    <property type="entry name" value="NAD(P)-binding Rossmann-fold domains"/>
    <property type="match status" value="1"/>
</dbReference>
<comment type="caution">
    <text evidence="4">The sequence shown here is derived from an EMBL/GenBank/DDBJ whole genome shotgun (WGS) entry which is preliminary data.</text>
</comment>
<dbReference type="RefSeq" id="WP_251798151.1">
    <property type="nucleotide sequence ID" value="NZ_JAMQOL010000015.1"/>
</dbReference>
<name>A0ABT0XWZ7_9ACTN</name>
<evidence type="ECO:0000313" key="5">
    <source>
        <dbReference type="Proteomes" id="UP001523216"/>
    </source>
</evidence>
<feature type="domain" description="Transposase IS110-like N-terminal" evidence="2">
    <location>
        <begin position="4"/>
        <end position="157"/>
    </location>
</feature>
<evidence type="ECO:0000259" key="2">
    <source>
        <dbReference type="Pfam" id="PF01548"/>
    </source>
</evidence>
<dbReference type="Pfam" id="PF02371">
    <property type="entry name" value="Transposase_20"/>
    <property type="match status" value="1"/>
</dbReference>
<evidence type="ECO:0000313" key="4">
    <source>
        <dbReference type="EMBL" id="MCM4078311.1"/>
    </source>
</evidence>
<protein>
    <submittedName>
        <fullName evidence="4">IS110 family transposase</fullName>
    </submittedName>
</protein>
<dbReference type="InterPro" id="IPR003346">
    <property type="entry name" value="Transposase_20"/>
</dbReference>
<dbReference type="InterPro" id="IPR036291">
    <property type="entry name" value="NAD(P)-bd_dom_sf"/>
</dbReference>
<gene>
    <name evidence="4" type="ORF">LXN57_12120</name>
</gene>
<feature type="region of interest" description="Disordered" evidence="1">
    <location>
        <begin position="257"/>
        <end position="277"/>
    </location>
</feature>
<evidence type="ECO:0000256" key="1">
    <source>
        <dbReference type="SAM" id="MobiDB-lite"/>
    </source>
</evidence>
<dbReference type="NCBIfam" id="NF033542">
    <property type="entry name" value="transpos_IS110"/>
    <property type="match status" value="1"/>
</dbReference>
<proteinExistence type="predicted"/>